<feature type="transmembrane region" description="Helical" evidence="2">
    <location>
        <begin position="6"/>
        <end position="21"/>
    </location>
</feature>
<reference evidence="3" key="1">
    <citation type="submission" date="2022-01" db="EMBL/GenBank/DDBJ databases">
        <authorList>
            <person name="Braso-Vives M."/>
        </authorList>
    </citation>
    <scope>NUCLEOTIDE SEQUENCE</scope>
</reference>
<dbReference type="InterPro" id="IPR008509">
    <property type="entry name" value="MOT2/MFSD5"/>
</dbReference>
<sequence>MVFVETFYVLVGVCVVLFLYTRTAMPSVEDRNFQSFQRTYLMVYLLGAAGDWMQGPHVYALYQSYGMTTHQIEQLFVAGFGSSMVFGTVVGSFADKIGRRTNCILYGVLYSLACVTKHFANFWILMVGRLLGGVATSILFSAFDSWLVCEHNARGFDRDLLGSMFSLAVLGNSVVAISAGIVAQVFADRFGFVAPFDVSAVLLIIMCVIAVFTWNENYGDSSVNLGRSLINAMKAIKQDRKILCLGLIQSLFEGAMYTFVLEWTPALTPAAQTTGETPRETIPHGWIFADFMVAVMIGSSLFKILLKFSTPESFMRPVFFIAALSLSVPIFMPGQQVPIFLGFLTFEVCVGMFWPALSTLKGKYVPEETRATVYNCFRIPLNMIVISILLQNFGMSLIFKCCSGFLMVACLAQQWVYSLAVTSDKPTATSSPEVQANGSKQPLIEDI</sequence>
<keyword evidence="4" id="KW-1185">Reference proteome</keyword>
<dbReference type="AlphaFoldDB" id="A0A8J9ZZ49"/>
<dbReference type="PANTHER" id="PTHR23516">
    <property type="entry name" value="SAM (S-ADENOSYL METHIONINE) TRANSPORTER"/>
    <property type="match status" value="1"/>
</dbReference>
<evidence type="ECO:0000256" key="2">
    <source>
        <dbReference type="SAM" id="Phobius"/>
    </source>
</evidence>
<dbReference type="GO" id="GO:0016020">
    <property type="term" value="C:membrane"/>
    <property type="evidence" value="ECO:0007669"/>
    <property type="project" value="InterPro"/>
</dbReference>
<keyword evidence="2" id="KW-0812">Transmembrane</keyword>
<accession>A0A8J9ZZ49</accession>
<keyword evidence="2" id="KW-1133">Transmembrane helix</keyword>
<evidence type="ECO:0000313" key="3">
    <source>
        <dbReference type="EMBL" id="CAH1264761.1"/>
    </source>
</evidence>
<protein>
    <submittedName>
        <fullName evidence="3">MFSD5 protein</fullName>
    </submittedName>
</protein>
<evidence type="ECO:0000256" key="1">
    <source>
        <dbReference type="SAM" id="MobiDB-lite"/>
    </source>
</evidence>
<dbReference type="OrthoDB" id="263957at2759"/>
<dbReference type="PANTHER" id="PTHR23516:SF23">
    <property type="entry name" value="MOLYBDATE-ANION TRANSPORTER"/>
    <property type="match status" value="1"/>
</dbReference>
<evidence type="ECO:0000313" key="4">
    <source>
        <dbReference type="Proteomes" id="UP000838412"/>
    </source>
</evidence>
<keyword evidence="2" id="KW-0472">Membrane</keyword>
<feature type="transmembrane region" description="Helical" evidence="2">
    <location>
        <begin position="74"/>
        <end position="94"/>
    </location>
</feature>
<feature type="compositionally biased region" description="Polar residues" evidence="1">
    <location>
        <begin position="427"/>
        <end position="440"/>
    </location>
</feature>
<organism evidence="3 4">
    <name type="scientific">Branchiostoma lanceolatum</name>
    <name type="common">Common lancelet</name>
    <name type="synonym">Amphioxus lanceolatum</name>
    <dbReference type="NCBI Taxonomy" id="7740"/>
    <lineage>
        <taxon>Eukaryota</taxon>
        <taxon>Metazoa</taxon>
        <taxon>Chordata</taxon>
        <taxon>Cephalochordata</taxon>
        <taxon>Leptocardii</taxon>
        <taxon>Amphioxiformes</taxon>
        <taxon>Branchiostomatidae</taxon>
        <taxon>Branchiostoma</taxon>
    </lineage>
</organism>
<feature type="transmembrane region" description="Helical" evidence="2">
    <location>
        <begin position="161"/>
        <end position="186"/>
    </location>
</feature>
<dbReference type="EMBL" id="OV696690">
    <property type="protein sequence ID" value="CAH1264761.1"/>
    <property type="molecule type" value="Genomic_DNA"/>
</dbReference>
<dbReference type="CDD" id="cd17487">
    <property type="entry name" value="MFS_MFSD5_like"/>
    <property type="match status" value="1"/>
</dbReference>
<dbReference type="Proteomes" id="UP000838412">
    <property type="component" value="Chromosome 5"/>
</dbReference>
<feature type="transmembrane region" description="Helical" evidence="2">
    <location>
        <begin position="130"/>
        <end position="149"/>
    </location>
</feature>
<gene>
    <name evidence="3" type="primary">MFSD5</name>
    <name evidence="3" type="ORF">BLAG_LOCUS19007</name>
</gene>
<dbReference type="GO" id="GO:0015098">
    <property type="term" value="F:molybdate ion transmembrane transporter activity"/>
    <property type="evidence" value="ECO:0007669"/>
    <property type="project" value="InterPro"/>
</dbReference>
<feature type="transmembrane region" description="Helical" evidence="2">
    <location>
        <begin position="338"/>
        <end position="360"/>
    </location>
</feature>
<proteinExistence type="predicted"/>
<feature type="transmembrane region" description="Helical" evidence="2">
    <location>
        <begin position="242"/>
        <end position="261"/>
    </location>
</feature>
<name>A0A8J9ZZ49_BRALA</name>
<feature type="transmembrane region" description="Helical" evidence="2">
    <location>
        <begin position="281"/>
        <end position="302"/>
    </location>
</feature>
<dbReference type="InterPro" id="IPR036259">
    <property type="entry name" value="MFS_trans_sf"/>
</dbReference>
<feature type="transmembrane region" description="Helical" evidence="2">
    <location>
        <begin position="192"/>
        <end position="214"/>
    </location>
</feature>
<dbReference type="SUPFAM" id="SSF103473">
    <property type="entry name" value="MFS general substrate transporter"/>
    <property type="match status" value="1"/>
</dbReference>
<feature type="transmembrane region" description="Helical" evidence="2">
    <location>
        <begin position="41"/>
        <end position="62"/>
    </location>
</feature>
<feature type="transmembrane region" description="Helical" evidence="2">
    <location>
        <begin position="314"/>
        <end position="332"/>
    </location>
</feature>
<dbReference type="Gene3D" id="1.20.1250.20">
    <property type="entry name" value="MFS general substrate transporter like domains"/>
    <property type="match status" value="1"/>
</dbReference>
<feature type="transmembrane region" description="Helical" evidence="2">
    <location>
        <begin position="372"/>
        <end position="391"/>
    </location>
</feature>
<dbReference type="Pfam" id="PF05631">
    <property type="entry name" value="MFS_5"/>
    <property type="match status" value="1"/>
</dbReference>
<feature type="region of interest" description="Disordered" evidence="1">
    <location>
        <begin position="427"/>
        <end position="447"/>
    </location>
</feature>